<accession>A0AA38X2U9</accession>
<evidence type="ECO:0000313" key="3">
    <source>
        <dbReference type="Proteomes" id="UP001172673"/>
    </source>
</evidence>
<sequence length="370" mass="41497">MAIKRGYFRHNRSIRVDFSQGKLEHVAAVPEGIGTSSKRPRGIENDATRTYTMVENRTMPYEQLMDVAMELNLALTAARQQLKELQSKTPLQETNGNRQKPQSTWTPEQVSEKARQMRELAVKGIQRQMKWQPSCKKGSTKWSFEAVAPNKDVFLSMLDLDPSSKPFKLKKVSIGEFQTMFGAISASCRYNYLRITGENVNVHWKEDESTFRLSGTPTVLPDVAPRYVSLFQVPASVEGGDREAPVLKSESNERAAFWTAGGRPRIVNGEIRQANNKWTKNRAPSLTFEAVPSYDHSTHILPYYNGEEVINVTLSSATEWQTVTIQRDGDLSVNKTQIVFYGKNGAKTVTTKASRTAGSAQVSNIKSILD</sequence>
<keyword evidence="3" id="KW-1185">Reference proteome</keyword>
<evidence type="ECO:0000256" key="1">
    <source>
        <dbReference type="SAM" id="MobiDB-lite"/>
    </source>
</evidence>
<dbReference type="AlphaFoldDB" id="A0AA38X2U9"/>
<feature type="compositionally biased region" description="Polar residues" evidence="1">
    <location>
        <begin position="87"/>
        <end position="109"/>
    </location>
</feature>
<evidence type="ECO:0000313" key="2">
    <source>
        <dbReference type="EMBL" id="KAJ9605823.1"/>
    </source>
</evidence>
<dbReference type="EMBL" id="JAPDRK010000015">
    <property type="protein sequence ID" value="KAJ9605823.1"/>
    <property type="molecule type" value="Genomic_DNA"/>
</dbReference>
<dbReference type="Proteomes" id="UP001172673">
    <property type="component" value="Unassembled WGS sequence"/>
</dbReference>
<comment type="caution">
    <text evidence="2">The sequence shown here is derived from an EMBL/GenBank/DDBJ whole genome shotgun (WGS) entry which is preliminary data.</text>
</comment>
<name>A0AA38X2U9_9EURO</name>
<feature type="region of interest" description="Disordered" evidence="1">
    <location>
        <begin position="86"/>
        <end position="111"/>
    </location>
</feature>
<proteinExistence type="predicted"/>
<gene>
    <name evidence="2" type="ORF">H2200_009672</name>
</gene>
<reference evidence="2" key="1">
    <citation type="submission" date="2022-10" db="EMBL/GenBank/DDBJ databases">
        <title>Culturing micro-colonial fungi from biological soil crusts in the Mojave desert and describing Neophaeococcomyces mojavensis, and introducing the new genera and species Taxawa tesnikishii.</title>
        <authorList>
            <person name="Kurbessoian T."/>
            <person name="Stajich J.E."/>
        </authorList>
    </citation>
    <scope>NUCLEOTIDE SEQUENCE</scope>
    <source>
        <strain evidence="2">TK_41</strain>
    </source>
</reference>
<protein>
    <submittedName>
        <fullName evidence="2">Uncharacterized protein</fullName>
    </submittedName>
</protein>
<organism evidence="2 3">
    <name type="scientific">Cladophialophora chaetospira</name>
    <dbReference type="NCBI Taxonomy" id="386627"/>
    <lineage>
        <taxon>Eukaryota</taxon>
        <taxon>Fungi</taxon>
        <taxon>Dikarya</taxon>
        <taxon>Ascomycota</taxon>
        <taxon>Pezizomycotina</taxon>
        <taxon>Eurotiomycetes</taxon>
        <taxon>Chaetothyriomycetidae</taxon>
        <taxon>Chaetothyriales</taxon>
        <taxon>Herpotrichiellaceae</taxon>
        <taxon>Cladophialophora</taxon>
    </lineage>
</organism>